<feature type="region of interest" description="Disordered" evidence="9">
    <location>
        <begin position="27"/>
        <end position="59"/>
    </location>
</feature>
<dbReference type="Gene3D" id="1.10.390.10">
    <property type="entry name" value="Neutral Protease Domain 2"/>
    <property type="match status" value="1"/>
</dbReference>
<dbReference type="InterPro" id="IPR014782">
    <property type="entry name" value="Peptidase_M1_dom"/>
</dbReference>
<dbReference type="GO" id="GO:0042277">
    <property type="term" value="F:peptide binding"/>
    <property type="evidence" value="ECO:0007669"/>
    <property type="project" value="TreeGrafter"/>
</dbReference>
<comment type="cofactor">
    <cofactor evidence="1">
        <name>Zn(2+)</name>
        <dbReference type="ChEBI" id="CHEBI:29105"/>
    </cofactor>
</comment>
<feature type="domain" description="Peptidase M1 membrane alanine aminopeptidase" evidence="10">
    <location>
        <begin position="284"/>
        <end position="468"/>
    </location>
</feature>
<dbReference type="Pfam" id="PF01433">
    <property type="entry name" value="Peptidase_M1"/>
    <property type="match status" value="1"/>
</dbReference>
<feature type="compositionally biased region" description="Low complexity" evidence="9">
    <location>
        <begin position="28"/>
        <end position="44"/>
    </location>
</feature>
<feature type="domain" description="Aminopeptidase N-like N-terminal" evidence="11">
    <location>
        <begin position="71"/>
        <end position="241"/>
    </location>
</feature>
<dbReference type="GO" id="GO:0005737">
    <property type="term" value="C:cytoplasm"/>
    <property type="evidence" value="ECO:0007669"/>
    <property type="project" value="TreeGrafter"/>
</dbReference>
<evidence type="ECO:0000256" key="1">
    <source>
        <dbReference type="ARBA" id="ARBA00001947"/>
    </source>
</evidence>
<dbReference type="EMBL" id="CAESGF010000001">
    <property type="protein sequence ID" value="CAB4362318.1"/>
    <property type="molecule type" value="Genomic_DNA"/>
</dbReference>
<evidence type="ECO:0000313" key="14">
    <source>
        <dbReference type="EMBL" id="CAB4851793.1"/>
    </source>
</evidence>
<dbReference type="EMBL" id="CAFBOL010000011">
    <property type="protein sequence ID" value="CAB4978850.1"/>
    <property type="molecule type" value="Genomic_DNA"/>
</dbReference>
<organism evidence="13">
    <name type="scientific">freshwater metagenome</name>
    <dbReference type="NCBI Taxonomy" id="449393"/>
    <lineage>
        <taxon>unclassified sequences</taxon>
        <taxon>metagenomes</taxon>
        <taxon>ecological metagenomes</taxon>
    </lineage>
</organism>
<dbReference type="GO" id="GO:0043171">
    <property type="term" value="P:peptide catabolic process"/>
    <property type="evidence" value="ECO:0007669"/>
    <property type="project" value="TreeGrafter"/>
</dbReference>
<evidence type="ECO:0000313" key="13">
    <source>
        <dbReference type="EMBL" id="CAB4714709.1"/>
    </source>
</evidence>
<gene>
    <name evidence="13" type="ORF">UFOPK2656_00901</name>
    <name evidence="14" type="ORF">UFOPK3267_01724</name>
    <name evidence="15" type="ORF">UFOPK3651_00484</name>
    <name evidence="16" type="ORF">UFOPK3931_00674</name>
    <name evidence="12" type="ORF">UFOPK4189_00091</name>
</gene>
<dbReference type="CDD" id="cd09603">
    <property type="entry name" value="M1_APN_like"/>
    <property type="match status" value="1"/>
</dbReference>
<keyword evidence="3" id="KW-0031">Aminopeptidase</keyword>
<evidence type="ECO:0000259" key="10">
    <source>
        <dbReference type="Pfam" id="PF01433"/>
    </source>
</evidence>
<evidence type="ECO:0000256" key="7">
    <source>
        <dbReference type="ARBA" id="ARBA00022833"/>
    </source>
</evidence>
<evidence type="ECO:0000256" key="4">
    <source>
        <dbReference type="ARBA" id="ARBA00022670"/>
    </source>
</evidence>
<evidence type="ECO:0000256" key="3">
    <source>
        <dbReference type="ARBA" id="ARBA00022438"/>
    </source>
</evidence>
<comment type="similarity">
    <text evidence="2">Belongs to the peptidase M1 family.</text>
</comment>
<dbReference type="GO" id="GO:0008270">
    <property type="term" value="F:zinc ion binding"/>
    <property type="evidence" value="ECO:0007669"/>
    <property type="project" value="InterPro"/>
</dbReference>
<dbReference type="EMBL" id="CAFBIY010000096">
    <property type="protein sequence ID" value="CAB4851793.1"/>
    <property type="molecule type" value="Genomic_DNA"/>
</dbReference>
<dbReference type="PANTHER" id="PTHR11533">
    <property type="entry name" value="PROTEASE M1 ZINC METALLOPROTEASE"/>
    <property type="match status" value="1"/>
</dbReference>
<dbReference type="GO" id="GO:0006508">
    <property type="term" value="P:proteolysis"/>
    <property type="evidence" value="ECO:0007669"/>
    <property type="project" value="UniProtKB-KW"/>
</dbReference>
<dbReference type="InterPro" id="IPR042097">
    <property type="entry name" value="Aminopeptidase_N-like_N_sf"/>
</dbReference>
<evidence type="ECO:0000256" key="6">
    <source>
        <dbReference type="ARBA" id="ARBA00022801"/>
    </source>
</evidence>
<evidence type="ECO:0000256" key="8">
    <source>
        <dbReference type="ARBA" id="ARBA00023049"/>
    </source>
</evidence>
<keyword evidence="4" id="KW-0645">Protease</keyword>
<evidence type="ECO:0000313" key="16">
    <source>
        <dbReference type="EMBL" id="CAB4978850.1"/>
    </source>
</evidence>
<evidence type="ECO:0000259" key="11">
    <source>
        <dbReference type="Pfam" id="PF17900"/>
    </source>
</evidence>
<keyword evidence="7" id="KW-0862">Zinc</keyword>
<dbReference type="SUPFAM" id="SSF63737">
    <property type="entry name" value="Leukotriene A4 hydrolase N-terminal domain"/>
    <property type="match status" value="1"/>
</dbReference>
<evidence type="ECO:0000256" key="9">
    <source>
        <dbReference type="SAM" id="MobiDB-lite"/>
    </source>
</evidence>
<protein>
    <submittedName>
        <fullName evidence="13">Unannotated protein</fullName>
    </submittedName>
</protein>
<proteinExistence type="inferred from homology"/>
<dbReference type="PRINTS" id="PR00756">
    <property type="entry name" value="ALADIPTASE"/>
</dbReference>
<dbReference type="InterPro" id="IPR045357">
    <property type="entry name" value="Aminopeptidase_N-like_N"/>
</dbReference>
<dbReference type="GO" id="GO:0005615">
    <property type="term" value="C:extracellular space"/>
    <property type="evidence" value="ECO:0007669"/>
    <property type="project" value="TreeGrafter"/>
</dbReference>
<dbReference type="GO" id="GO:0016020">
    <property type="term" value="C:membrane"/>
    <property type="evidence" value="ECO:0007669"/>
    <property type="project" value="TreeGrafter"/>
</dbReference>
<evidence type="ECO:0000256" key="2">
    <source>
        <dbReference type="ARBA" id="ARBA00010136"/>
    </source>
</evidence>
<accession>A0A6J6QV34</accession>
<dbReference type="EMBL" id="CAFBMT010000002">
    <property type="protein sequence ID" value="CAB4915212.1"/>
    <property type="molecule type" value="Genomic_DNA"/>
</dbReference>
<dbReference type="EMBL" id="CAEZYF010000004">
    <property type="protein sequence ID" value="CAB4714709.1"/>
    <property type="molecule type" value="Genomic_DNA"/>
</dbReference>
<dbReference type="InterPro" id="IPR027268">
    <property type="entry name" value="Peptidase_M4/M1_CTD_sf"/>
</dbReference>
<evidence type="ECO:0000313" key="12">
    <source>
        <dbReference type="EMBL" id="CAB4362318.1"/>
    </source>
</evidence>
<reference evidence="13" key="1">
    <citation type="submission" date="2020-05" db="EMBL/GenBank/DDBJ databases">
        <authorList>
            <person name="Chiriac C."/>
            <person name="Salcher M."/>
            <person name="Ghai R."/>
            <person name="Kavagutti S V."/>
        </authorList>
    </citation>
    <scope>NUCLEOTIDE SEQUENCE</scope>
</reference>
<dbReference type="PANTHER" id="PTHR11533:SF174">
    <property type="entry name" value="PUROMYCIN-SENSITIVE AMINOPEPTIDASE-RELATED"/>
    <property type="match status" value="1"/>
</dbReference>
<dbReference type="Gene3D" id="2.60.40.1730">
    <property type="entry name" value="tricorn interacting facor f3 domain"/>
    <property type="match status" value="1"/>
</dbReference>
<keyword evidence="5" id="KW-0479">Metal-binding</keyword>
<name>A0A6J6QV34_9ZZZZ</name>
<evidence type="ECO:0000256" key="5">
    <source>
        <dbReference type="ARBA" id="ARBA00022723"/>
    </source>
</evidence>
<keyword evidence="6" id="KW-0378">Hydrolase</keyword>
<dbReference type="InterPro" id="IPR050344">
    <property type="entry name" value="Peptidase_M1_aminopeptidases"/>
</dbReference>
<dbReference type="AlphaFoldDB" id="A0A6J6QV34"/>
<dbReference type="SUPFAM" id="SSF55486">
    <property type="entry name" value="Metalloproteases ('zincins'), catalytic domain"/>
    <property type="match status" value="1"/>
</dbReference>
<dbReference type="InterPro" id="IPR001930">
    <property type="entry name" value="Peptidase_M1"/>
</dbReference>
<dbReference type="GO" id="GO:0070006">
    <property type="term" value="F:metalloaminopeptidase activity"/>
    <property type="evidence" value="ECO:0007669"/>
    <property type="project" value="TreeGrafter"/>
</dbReference>
<evidence type="ECO:0000313" key="15">
    <source>
        <dbReference type="EMBL" id="CAB4915212.1"/>
    </source>
</evidence>
<dbReference type="Pfam" id="PF17900">
    <property type="entry name" value="Peptidase_M1_N"/>
    <property type="match status" value="1"/>
</dbReference>
<sequence>MLLAVGCALVACSTSAGVSVRGSQTLDTGTVPVAPVSSVPSTSSNGADQPGDGVGDELFPGLGNPGVDVTNYDVQLAFDPATEVLQATVVIDLTLTTDRQGITLDAAGPQIDSVVVDDQVVTFRQDDPELRVSLPGPGHVGDQLRVTVAYHLSPQSQESIVGLSNGWFNTVGGAYVLNEPDAAHTWLPCNDHPSDKATFTVAVTVPAGLTAIANGELTDHHSEGANEVWVWREQRPMTTYLMQLFVGDYQLVTGVGPHGLPLVSAVLRSDQLTMQSSIDQIPAQIAFFERFFGAYPLDRYGIAITDSSAGLAMETQERSYFSRDDFVQGPDQSLLAHELAHQWFGDAVSPQRWSDVWLNESFATYGEWMWMEHLGELTVDEMAKEALNGRYPGSTAHPSAQELFGYNSYEGGAVVVHALRKELGDELFFTLLQRWVAGYNGTSRTTEDFTALAEKVAGRSLSDFFAAWLYAAQTPSAFPQ</sequence>
<keyword evidence="8" id="KW-0482">Metalloprotease</keyword>